<dbReference type="Proteomes" id="UP000010480">
    <property type="component" value="Chromosome"/>
</dbReference>
<dbReference type="HOGENOM" id="CLU_2989071_0_0_3"/>
<gene>
    <name evidence="1" type="ordered locus">Cyan10605_2373</name>
</gene>
<reference evidence="2" key="1">
    <citation type="journal article" date="2013" name="Proc. Natl. Acad. Sci. U.S.A.">
        <title>Improving the coverage of the cyanobacterial phylum using diversity-driven genome sequencing.</title>
        <authorList>
            <person name="Shih P.M."/>
            <person name="Wu D."/>
            <person name="Latifi A."/>
            <person name="Axen S.D."/>
            <person name="Fewer D.P."/>
            <person name="Talla E."/>
            <person name="Calteau A."/>
            <person name="Cai F."/>
            <person name="Tandeau de Marsac N."/>
            <person name="Rippka R."/>
            <person name="Herdman M."/>
            <person name="Sivonen K."/>
            <person name="Coursin T."/>
            <person name="Laurent T."/>
            <person name="Goodwin L."/>
            <person name="Nolan M."/>
            <person name="Davenport K.W."/>
            <person name="Han C.S."/>
            <person name="Rubin E.M."/>
            <person name="Eisen J.A."/>
            <person name="Woyke T."/>
            <person name="Gugger M."/>
            <person name="Kerfeld C.A."/>
        </authorList>
    </citation>
    <scope>NUCLEOTIDE SEQUENCE [LARGE SCALE GENOMIC DNA]</scope>
    <source>
        <strain evidence="2">PCC 10605</strain>
    </source>
</reference>
<keyword evidence="2" id="KW-1185">Reference proteome</keyword>
<dbReference type="AlphaFoldDB" id="K9Z5J4"/>
<organism evidence="1 2">
    <name type="scientific">Cyanobacterium aponinum (strain PCC 10605)</name>
    <dbReference type="NCBI Taxonomy" id="755178"/>
    <lineage>
        <taxon>Bacteria</taxon>
        <taxon>Bacillati</taxon>
        <taxon>Cyanobacteriota</taxon>
        <taxon>Cyanophyceae</taxon>
        <taxon>Oscillatoriophycideae</taxon>
        <taxon>Chroococcales</taxon>
        <taxon>Geminocystaceae</taxon>
        <taxon>Cyanobacterium</taxon>
    </lineage>
</organism>
<proteinExistence type="predicted"/>
<evidence type="ECO:0000313" key="1">
    <source>
        <dbReference type="EMBL" id="AFZ54456.1"/>
    </source>
</evidence>
<dbReference type="EMBL" id="CP003947">
    <property type="protein sequence ID" value="AFZ54456.1"/>
    <property type="molecule type" value="Genomic_DNA"/>
</dbReference>
<evidence type="ECO:0000313" key="2">
    <source>
        <dbReference type="Proteomes" id="UP000010480"/>
    </source>
</evidence>
<dbReference type="KEGG" id="can:Cyan10605_2373"/>
<name>K9Z5J4_CYAAP</name>
<accession>K9Z5J4</accession>
<sequence length="57" mass="6192">MFPDGLSEDMRESLGMNKSLILSIAGTNQVDFNLKLNNGFANGYPLSFDLLSNPNLG</sequence>
<protein>
    <submittedName>
        <fullName evidence="1">Uncharacterized protein</fullName>
    </submittedName>
</protein>